<feature type="compositionally biased region" description="Basic and acidic residues" evidence="1">
    <location>
        <begin position="1"/>
        <end position="11"/>
    </location>
</feature>
<accession>A0A1X6MHZ8</accession>
<sequence>MQPGPRREARQSRMPLPQSASAASLRSSRSSRAPRSSPLTLTLRVDTADVRTLDSECCVRALSPVRFRDLCALDWPALGRVPARGVRQFSVLGRGDRAALKESVGRRCPELAPRGALSFAGVLSAPDPIVPRLCYRALAAPLHAMRLRDVYGQFQSLVLDGGVLAIQHFGCAGHLP</sequence>
<evidence type="ECO:0000256" key="1">
    <source>
        <dbReference type="SAM" id="MobiDB-lite"/>
    </source>
</evidence>
<dbReference type="GeneID" id="36326569"/>
<keyword evidence="3" id="KW-1185">Reference proteome</keyword>
<dbReference type="RefSeq" id="XP_024332762.1">
    <property type="nucleotide sequence ID" value="XM_024481619.1"/>
</dbReference>
<proteinExistence type="predicted"/>
<feature type="compositionally biased region" description="Low complexity" evidence="1">
    <location>
        <begin position="15"/>
        <end position="38"/>
    </location>
</feature>
<dbReference type="Proteomes" id="UP000194127">
    <property type="component" value="Unassembled WGS sequence"/>
</dbReference>
<organism evidence="2 3">
    <name type="scientific">Postia placenta MAD-698-R-SB12</name>
    <dbReference type="NCBI Taxonomy" id="670580"/>
    <lineage>
        <taxon>Eukaryota</taxon>
        <taxon>Fungi</taxon>
        <taxon>Dikarya</taxon>
        <taxon>Basidiomycota</taxon>
        <taxon>Agaricomycotina</taxon>
        <taxon>Agaricomycetes</taxon>
        <taxon>Polyporales</taxon>
        <taxon>Adustoporiaceae</taxon>
        <taxon>Rhodonia</taxon>
    </lineage>
</organism>
<dbReference type="OrthoDB" id="2734547at2759"/>
<dbReference type="EMBL" id="KZ110707">
    <property type="protein sequence ID" value="OSX55968.1"/>
    <property type="molecule type" value="Genomic_DNA"/>
</dbReference>
<reference evidence="2 3" key="1">
    <citation type="submission" date="2017-04" db="EMBL/GenBank/DDBJ databases">
        <title>Genome Sequence of the Model Brown-Rot Fungus Postia placenta SB12.</title>
        <authorList>
            <consortium name="DOE Joint Genome Institute"/>
            <person name="Gaskell J."/>
            <person name="Kersten P."/>
            <person name="Larrondo L.F."/>
            <person name="Canessa P."/>
            <person name="Martinez D."/>
            <person name="Hibbett D."/>
            <person name="Schmoll M."/>
            <person name="Kubicek C.P."/>
            <person name="Martinez A.T."/>
            <person name="Yadav J."/>
            <person name="Master E."/>
            <person name="Magnuson J.K."/>
            <person name="James T."/>
            <person name="Yaver D."/>
            <person name="Berka R."/>
            <person name="Labutti K."/>
            <person name="Lipzen A."/>
            <person name="Aerts A."/>
            <person name="Barry K."/>
            <person name="Henrissat B."/>
            <person name="Blanchette R."/>
            <person name="Grigoriev I."/>
            <person name="Cullen D."/>
        </authorList>
    </citation>
    <scope>NUCLEOTIDE SEQUENCE [LARGE SCALE GENOMIC DNA]</scope>
    <source>
        <strain evidence="2 3">MAD-698-R-SB12</strain>
    </source>
</reference>
<protein>
    <submittedName>
        <fullName evidence="2">Uncharacterized protein</fullName>
    </submittedName>
</protein>
<dbReference type="AlphaFoldDB" id="A0A1X6MHZ8"/>
<feature type="region of interest" description="Disordered" evidence="1">
    <location>
        <begin position="1"/>
        <end position="38"/>
    </location>
</feature>
<evidence type="ECO:0000313" key="3">
    <source>
        <dbReference type="Proteomes" id="UP000194127"/>
    </source>
</evidence>
<name>A0A1X6MHZ8_9APHY</name>
<gene>
    <name evidence="2" type="ORF">POSPLADRAFT_1063175</name>
</gene>
<evidence type="ECO:0000313" key="2">
    <source>
        <dbReference type="EMBL" id="OSX55968.1"/>
    </source>
</evidence>